<feature type="coiled-coil region" evidence="4">
    <location>
        <begin position="357"/>
        <end position="400"/>
    </location>
</feature>
<dbReference type="EMBL" id="CP003326">
    <property type="protein sequence ID" value="AFS77463.1"/>
    <property type="molecule type" value="Genomic_DNA"/>
</dbReference>
<dbReference type="Proteomes" id="UP000006094">
    <property type="component" value="Chromosome"/>
</dbReference>
<keyword evidence="5" id="KW-1133">Transmembrane helix</keyword>
<dbReference type="eggNOG" id="COG0840">
    <property type="taxonomic scope" value="Bacteria"/>
</dbReference>
<dbReference type="PROSITE" id="PS50885">
    <property type="entry name" value="HAMP"/>
    <property type="match status" value="1"/>
</dbReference>
<evidence type="ECO:0000256" key="1">
    <source>
        <dbReference type="ARBA" id="ARBA00023224"/>
    </source>
</evidence>
<evidence type="ECO:0000256" key="4">
    <source>
        <dbReference type="SAM" id="Coils"/>
    </source>
</evidence>
<dbReference type="Gene3D" id="1.10.287.950">
    <property type="entry name" value="Methyl-accepting chemotaxis protein"/>
    <property type="match status" value="1"/>
</dbReference>
<dbReference type="InterPro" id="IPR004089">
    <property type="entry name" value="MCPsignal_dom"/>
</dbReference>
<evidence type="ECO:0000313" key="8">
    <source>
        <dbReference type="EMBL" id="AFS77463.1"/>
    </source>
</evidence>
<dbReference type="HOGENOM" id="CLU_000445_107_19_9"/>
<reference evidence="8 9" key="1">
    <citation type="journal article" date="2012" name="PLoS ONE">
        <title>The purine-utilizing bacterium Clostridium acidurici 9a: a genome-guided metabolic reconsideration.</title>
        <authorList>
            <person name="Hartwich K."/>
            <person name="Poehlein A."/>
            <person name="Daniel R."/>
        </authorList>
    </citation>
    <scope>NUCLEOTIDE SEQUENCE [LARGE SCALE GENOMIC DNA]</scope>
    <source>
        <strain evidence="9">ATCC 7906 / DSM 604 / BCRC 14475 / CIP 104303 / KCTC 5404 / NCIMB 10678 / 9a</strain>
    </source>
</reference>
<sequence>MKNAHSTVYDTFTSASVTNKSANEAMNERTVIISKAIANFLSKSNYSVEEVKEVGQNMGAEEINIIDEQGIIISSTVESNIGKDVKGEEKISSGLEALNGEVVVGPAPAMGTDLIQYISVPRIDKKGAIQIGFSSKPHNKIHEDSNPQSSIGQTQIGKTGVVMAFNSDGKIKVHSNQELVGTSIENKDFLKTVVENESGEIKFVEKGIEYYGIYEKRLGLYITAAMGIKEVEEKTWIVQRTSMIFSIITLIIVALGVYMIFQKLIAKKIKNFLVELDFVSRGDLTRNIHLDSDDEMGTMFKSFNNTVNSVRDIIKEVLSSAEIVTSSSEELAASSYQLSDTSQEISKVIEDIATGSVKQAEDVKSGLEKAMKLEQNTYKLSSLTKELRDISDKIESLKDKGIIDNENVTDKSDLSNLSIEEISKMVSETNESTKKINDIISVINDIASQTSLLALNASIESARSGEAGRGFSVVAEEIKKLAEQSSNSVSDIKNITNELQCKSTQTVETMEKVKEIIQEQTIAIDDTKRVFLNLADEIEESRKKVDELNLLEGEIMSNKSDIMNAFDRLSVVADHNSDSTQQVSVTTEEQSSSIEELASFSNNLSELSLKLKEIINRFKI</sequence>
<evidence type="ECO:0000256" key="2">
    <source>
        <dbReference type="ARBA" id="ARBA00029447"/>
    </source>
</evidence>
<dbReference type="CDD" id="cd06225">
    <property type="entry name" value="HAMP"/>
    <property type="match status" value="1"/>
</dbReference>
<keyword evidence="4" id="KW-0175">Coiled coil</keyword>
<protein>
    <submittedName>
        <fullName evidence="8">Methyl-accepting chemotaxis protein Mcp</fullName>
    </submittedName>
</protein>
<dbReference type="GO" id="GO:0016020">
    <property type="term" value="C:membrane"/>
    <property type="evidence" value="ECO:0007669"/>
    <property type="project" value="InterPro"/>
</dbReference>
<comment type="similarity">
    <text evidence="2">Belongs to the methyl-accepting chemotaxis (MCP) protein family.</text>
</comment>
<evidence type="ECO:0000259" key="6">
    <source>
        <dbReference type="PROSITE" id="PS50111"/>
    </source>
</evidence>
<dbReference type="SUPFAM" id="SSF103190">
    <property type="entry name" value="Sensory domain-like"/>
    <property type="match status" value="1"/>
</dbReference>
<dbReference type="Pfam" id="PF00015">
    <property type="entry name" value="MCPsignal"/>
    <property type="match status" value="1"/>
</dbReference>
<dbReference type="KEGG" id="cad:Curi_c03880"/>
<dbReference type="PATRIC" id="fig|1128398.3.peg.401"/>
<dbReference type="InterPro" id="IPR003660">
    <property type="entry name" value="HAMP_dom"/>
</dbReference>
<dbReference type="PANTHER" id="PTHR32089">
    <property type="entry name" value="METHYL-ACCEPTING CHEMOTAXIS PROTEIN MCPB"/>
    <property type="match status" value="1"/>
</dbReference>
<dbReference type="GO" id="GO:0007165">
    <property type="term" value="P:signal transduction"/>
    <property type="evidence" value="ECO:0007669"/>
    <property type="project" value="UniProtKB-KW"/>
</dbReference>
<dbReference type="STRING" id="1128398.Curi_c03880"/>
<dbReference type="Gene3D" id="3.30.450.20">
    <property type="entry name" value="PAS domain"/>
    <property type="match status" value="1"/>
</dbReference>
<dbReference type="PROSITE" id="PS50111">
    <property type="entry name" value="CHEMOTAXIS_TRANSDUC_2"/>
    <property type="match status" value="1"/>
</dbReference>
<keyword evidence="5" id="KW-0472">Membrane</keyword>
<proteinExistence type="inferred from homology"/>
<keyword evidence="1 3" id="KW-0807">Transducer</keyword>
<evidence type="ECO:0000256" key="5">
    <source>
        <dbReference type="SAM" id="Phobius"/>
    </source>
</evidence>
<gene>
    <name evidence="8" type="primary">mcp5</name>
    <name evidence="8" type="ordered locus">Curi_c03880</name>
</gene>
<organism evidence="8 9">
    <name type="scientific">Gottschalkia acidurici (strain ATCC 7906 / DSM 604 / BCRC 14475 / CIP 104303 / KCTC 5404 / NCIMB 10678 / 9a)</name>
    <name type="common">Clostridium acidurici</name>
    <dbReference type="NCBI Taxonomy" id="1128398"/>
    <lineage>
        <taxon>Bacteria</taxon>
        <taxon>Bacillati</taxon>
        <taxon>Bacillota</taxon>
        <taxon>Tissierellia</taxon>
        <taxon>Tissierellales</taxon>
        <taxon>Gottschalkiaceae</taxon>
        <taxon>Gottschalkia</taxon>
    </lineage>
</organism>
<keyword evidence="5" id="KW-0812">Transmembrane</keyword>
<dbReference type="SUPFAM" id="SSF58104">
    <property type="entry name" value="Methyl-accepting chemotaxis protein (MCP) signaling domain"/>
    <property type="match status" value="1"/>
</dbReference>
<feature type="domain" description="HAMP" evidence="7">
    <location>
        <begin position="263"/>
        <end position="315"/>
    </location>
</feature>
<evidence type="ECO:0000259" key="7">
    <source>
        <dbReference type="PROSITE" id="PS50885"/>
    </source>
</evidence>
<dbReference type="PANTHER" id="PTHR32089:SF112">
    <property type="entry name" value="LYSOZYME-LIKE PROTEIN-RELATED"/>
    <property type="match status" value="1"/>
</dbReference>
<name>K0AUE5_GOTA9</name>
<accession>K0AUE5</accession>
<evidence type="ECO:0000256" key="3">
    <source>
        <dbReference type="PROSITE-ProRule" id="PRU00284"/>
    </source>
</evidence>
<dbReference type="SMART" id="SM00283">
    <property type="entry name" value="MA"/>
    <property type="match status" value="1"/>
</dbReference>
<feature type="domain" description="Methyl-accepting transducer" evidence="6">
    <location>
        <begin position="334"/>
        <end position="605"/>
    </location>
</feature>
<feature type="transmembrane region" description="Helical" evidence="5">
    <location>
        <begin position="243"/>
        <end position="261"/>
    </location>
</feature>
<dbReference type="InterPro" id="IPR029151">
    <property type="entry name" value="Sensor-like_sf"/>
</dbReference>
<dbReference type="AlphaFoldDB" id="K0AUE5"/>
<evidence type="ECO:0000313" key="9">
    <source>
        <dbReference type="Proteomes" id="UP000006094"/>
    </source>
</evidence>
<keyword evidence="9" id="KW-1185">Reference proteome</keyword>